<evidence type="ECO:0000313" key="2">
    <source>
        <dbReference type="EMBL" id="SDO49942.1"/>
    </source>
</evidence>
<dbReference type="InterPro" id="IPR029039">
    <property type="entry name" value="Flavoprotein-like_sf"/>
</dbReference>
<feature type="domain" description="Flavodoxin-like" evidence="1">
    <location>
        <begin position="6"/>
        <end position="153"/>
    </location>
</feature>
<proteinExistence type="predicted"/>
<dbReference type="Proteomes" id="UP000199073">
    <property type="component" value="Unassembled WGS sequence"/>
</dbReference>
<dbReference type="PROSITE" id="PS50902">
    <property type="entry name" value="FLAVODOXIN_LIKE"/>
    <property type="match status" value="1"/>
</dbReference>
<dbReference type="SUPFAM" id="SSF52218">
    <property type="entry name" value="Flavoproteins"/>
    <property type="match status" value="1"/>
</dbReference>
<dbReference type="EMBL" id="FNJI01000002">
    <property type="protein sequence ID" value="SDO49942.1"/>
    <property type="molecule type" value="Genomic_DNA"/>
</dbReference>
<keyword evidence="3" id="KW-1185">Reference proteome</keyword>
<sequence>MNKKTILIIYHSQTGTMEIMAQRLTSGARKEPNVEVICKKACDADLNDLLNCNGIAIGSPEYFGTMAGMIKDFFDRTYEGAKDKTIGLPFILFVCAGNDGRGAITQIERIAAGYKWAKAQEAVRVVGKPTEKDLEQLEELGHALSAGVDLGIF</sequence>
<dbReference type="AlphaFoldDB" id="A0A1H0K2G0"/>
<dbReference type="RefSeq" id="WP_092219256.1">
    <property type="nucleotide sequence ID" value="NZ_FNJI01000002.1"/>
</dbReference>
<dbReference type="Pfam" id="PF00258">
    <property type="entry name" value="Flavodoxin_1"/>
    <property type="match status" value="1"/>
</dbReference>
<gene>
    <name evidence="2" type="ORF">SAMN05660330_00410</name>
</gene>
<accession>A0A1H0K2G0</accession>
<evidence type="ECO:0000259" key="1">
    <source>
        <dbReference type="PROSITE" id="PS50902"/>
    </source>
</evidence>
<dbReference type="GO" id="GO:0010181">
    <property type="term" value="F:FMN binding"/>
    <property type="evidence" value="ECO:0007669"/>
    <property type="project" value="InterPro"/>
</dbReference>
<dbReference type="STRING" id="91360.SAMN05660330_00410"/>
<dbReference type="OrthoDB" id="9790745at2"/>
<reference evidence="2 3" key="1">
    <citation type="submission" date="2016-10" db="EMBL/GenBank/DDBJ databases">
        <authorList>
            <person name="de Groot N.N."/>
        </authorList>
    </citation>
    <scope>NUCLEOTIDE SEQUENCE [LARGE SCALE GENOMIC DNA]</scope>
    <source>
        <strain evidence="2 3">DSM 12130</strain>
    </source>
</reference>
<dbReference type="Gene3D" id="3.40.50.360">
    <property type="match status" value="1"/>
</dbReference>
<evidence type="ECO:0000313" key="3">
    <source>
        <dbReference type="Proteomes" id="UP000199073"/>
    </source>
</evidence>
<dbReference type="InterPro" id="IPR008254">
    <property type="entry name" value="Flavodoxin/NO_synth"/>
</dbReference>
<name>A0A1H0K2G0_9BACT</name>
<protein>
    <submittedName>
        <fullName evidence="2">Flavodoxin</fullName>
    </submittedName>
</protein>
<organism evidence="2 3">
    <name type="scientific">Desulforhopalus singaporensis</name>
    <dbReference type="NCBI Taxonomy" id="91360"/>
    <lineage>
        <taxon>Bacteria</taxon>
        <taxon>Pseudomonadati</taxon>
        <taxon>Thermodesulfobacteriota</taxon>
        <taxon>Desulfobulbia</taxon>
        <taxon>Desulfobulbales</taxon>
        <taxon>Desulfocapsaceae</taxon>
        <taxon>Desulforhopalus</taxon>
    </lineage>
</organism>